<feature type="transmembrane region" description="Helical" evidence="8">
    <location>
        <begin position="62"/>
        <end position="82"/>
    </location>
</feature>
<dbReference type="VEuPathDB" id="TriTrypDB:TEOVI_000216000"/>
<keyword evidence="6 8" id="KW-0472">Membrane</keyword>
<name>A0A1G4IET8_TRYEQ</name>
<feature type="transmembrane region" description="Helical" evidence="8">
    <location>
        <begin position="12"/>
        <end position="38"/>
    </location>
</feature>
<evidence type="ECO:0000256" key="8">
    <source>
        <dbReference type="SAM" id="Phobius"/>
    </source>
</evidence>
<proteinExistence type="inferred from homology"/>
<dbReference type="Proteomes" id="UP000195570">
    <property type="component" value="Unassembled WGS sequence"/>
</dbReference>
<comment type="subcellular location">
    <subcellularLocation>
        <location evidence="1">Membrane</location>
        <topology evidence="1">Multi-pass membrane protein</topology>
    </subcellularLocation>
</comment>
<dbReference type="GeneID" id="92376100"/>
<evidence type="ECO:0000313" key="9">
    <source>
        <dbReference type="EMBL" id="SCU70586.1"/>
    </source>
</evidence>
<dbReference type="GO" id="GO:0005886">
    <property type="term" value="C:plasma membrane"/>
    <property type="evidence" value="ECO:0007669"/>
    <property type="project" value="TreeGrafter"/>
</dbReference>
<dbReference type="NCBIfam" id="TIGR00939">
    <property type="entry name" value="2a57"/>
    <property type="match status" value="1"/>
</dbReference>
<evidence type="ECO:0000256" key="4">
    <source>
        <dbReference type="ARBA" id="ARBA00022692"/>
    </source>
</evidence>
<dbReference type="InterPro" id="IPR002259">
    <property type="entry name" value="Eqnu_transpt"/>
</dbReference>
<feature type="transmembrane region" description="Helical" evidence="8">
    <location>
        <begin position="338"/>
        <end position="358"/>
    </location>
</feature>
<dbReference type="EMBL" id="CZPT02001487">
    <property type="protein sequence ID" value="SCU70586.1"/>
    <property type="molecule type" value="Genomic_DNA"/>
</dbReference>
<evidence type="ECO:0000256" key="5">
    <source>
        <dbReference type="ARBA" id="ARBA00022989"/>
    </source>
</evidence>
<accession>A0A1G4IET8</accession>
<evidence type="ECO:0000256" key="1">
    <source>
        <dbReference type="ARBA" id="ARBA00004141"/>
    </source>
</evidence>
<dbReference type="SUPFAM" id="SSF103473">
    <property type="entry name" value="MFS general substrate transporter"/>
    <property type="match status" value="1"/>
</dbReference>
<evidence type="ECO:0000313" key="10">
    <source>
        <dbReference type="Proteomes" id="UP000195570"/>
    </source>
</evidence>
<dbReference type="AlphaFoldDB" id="A0A1G4IET8"/>
<gene>
    <name evidence="9" type="ORF">TEOVI_000216000</name>
</gene>
<evidence type="ECO:0000256" key="2">
    <source>
        <dbReference type="ARBA" id="ARBA00007965"/>
    </source>
</evidence>
<feature type="compositionally biased region" description="Basic and acidic residues" evidence="7">
    <location>
        <begin position="256"/>
        <end position="265"/>
    </location>
</feature>
<feature type="transmembrane region" description="Helical" evidence="8">
    <location>
        <begin position="370"/>
        <end position="392"/>
    </location>
</feature>
<dbReference type="InterPro" id="IPR036259">
    <property type="entry name" value="MFS_trans_sf"/>
</dbReference>
<feature type="transmembrane region" description="Helical" evidence="8">
    <location>
        <begin position="125"/>
        <end position="146"/>
    </location>
</feature>
<comment type="caution">
    <text evidence="9">The sequence shown here is derived from an EMBL/GenBank/DDBJ whole genome shotgun (WGS) entry which is preliminary data.</text>
</comment>
<keyword evidence="5 8" id="KW-1133">Transmembrane helix</keyword>
<feature type="transmembrane region" description="Helical" evidence="8">
    <location>
        <begin position="192"/>
        <end position="212"/>
    </location>
</feature>
<keyword evidence="10" id="KW-1185">Reference proteome</keyword>
<dbReference type="PANTHER" id="PTHR10332">
    <property type="entry name" value="EQUILIBRATIVE NUCLEOSIDE TRANSPORTER"/>
    <property type="match status" value="1"/>
</dbReference>
<feature type="transmembrane region" description="Helical" evidence="8">
    <location>
        <begin position="301"/>
        <end position="326"/>
    </location>
</feature>
<dbReference type="InterPro" id="IPR034764">
    <property type="entry name" value="ENT1/ENT2"/>
</dbReference>
<feature type="transmembrane region" description="Helical" evidence="8">
    <location>
        <begin position="398"/>
        <end position="415"/>
    </location>
</feature>
<evidence type="ECO:0000256" key="6">
    <source>
        <dbReference type="ARBA" id="ARBA00023136"/>
    </source>
</evidence>
<feature type="transmembrane region" description="Helical" evidence="8">
    <location>
        <begin position="94"/>
        <end position="113"/>
    </location>
</feature>
<dbReference type="Pfam" id="PF01733">
    <property type="entry name" value="Nucleoside_tran"/>
    <property type="match status" value="1"/>
</dbReference>
<organism evidence="9 10">
    <name type="scientific">Trypanosoma equiperdum</name>
    <dbReference type="NCBI Taxonomy" id="5694"/>
    <lineage>
        <taxon>Eukaryota</taxon>
        <taxon>Discoba</taxon>
        <taxon>Euglenozoa</taxon>
        <taxon>Kinetoplastea</taxon>
        <taxon>Metakinetoplastina</taxon>
        <taxon>Trypanosomatida</taxon>
        <taxon>Trypanosomatidae</taxon>
        <taxon>Trypanosoma</taxon>
    </lineage>
</organism>
<feature type="region of interest" description="Disordered" evidence="7">
    <location>
        <begin position="239"/>
        <end position="269"/>
    </location>
</feature>
<sequence length="463" mass="50995">MLGFDSANEFIVYVTFLFFGMSVVVVTNSIFSMPFFFIEYYKYAQGKPDAKPEDPKFWKHMFTYYSIAAFLVELVLASLMLTPIGRRISVTVRLGVGLVIPIVLVFSVMMVTIVTTTETGAKVTIMLIAIANGVAMTLCDAGNAALIAPFPTKFYSSVVWGIAVCGVVTSFFSIVIKASMEGGYHNMLIQSRIYFGLVMFMQVISCALLVLLRKNPYAQKYAAEFRYAARKGIDDKGAGGDEGNGAAKGPADQDDDPHGGDDTDKGNVMTATVDPDTMKDMDQVENITTSQQMLMARVWNVFWRVWPMLFACFMVFFTTFLVYPAVYFAIKADTGDGWYLTIAAALFNLGDFLSRLCLQFKALHVSPRWVLIGTFARMLLIIPLVLCVRSIITGPWLPYILVHAWGFTYGCYGGISQIYAPRTGSLTTAGERSLAANWTIISLLGGIFVGAMFALAVNEGLPK</sequence>
<dbReference type="PANTHER" id="PTHR10332:SF82">
    <property type="entry name" value="TRANSPORTER 2, PUTATIVE-RELATED"/>
    <property type="match status" value="1"/>
</dbReference>
<feature type="transmembrane region" description="Helical" evidence="8">
    <location>
        <begin position="158"/>
        <end position="180"/>
    </location>
</feature>
<comment type="similarity">
    <text evidence="2">Belongs to the SLC29A/ENT transporter (TC 2.A.57) family.</text>
</comment>
<protein>
    <submittedName>
        <fullName evidence="9">Adenosine transporter 2</fullName>
    </submittedName>
</protein>
<evidence type="ECO:0000256" key="7">
    <source>
        <dbReference type="SAM" id="MobiDB-lite"/>
    </source>
</evidence>
<reference evidence="9" key="1">
    <citation type="submission" date="2016-09" db="EMBL/GenBank/DDBJ databases">
        <authorList>
            <person name="Hebert L."/>
            <person name="Moumen B."/>
        </authorList>
    </citation>
    <scope>NUCLEOTIDE SEQUENCE [LARGE SCALE GENOMIC DNA]</scope>
    <source>
        <strain evidence="9">OVI</strain>
    </source>
</reference>
<keyword evidence="3" id="KW-0813">Transport</keyword>
<dbReference type="GO" id="GO:0005337">
    <property type="term" value="F:nucleoside transmembrane transporter activity"/>
    <property type="evidence" value="ECO:0007669"/>
    <property type="project" value="InterPro"/>
</dbReference>
<dbReference type="RefSeq" id="XP_067081371.1">
    <property type="nucleotide sequence ID" value="XM_067225270.1"/>
</dbReference>
<feature type="transmembrane region" description="Helical" evidence="8">
    <location>
        <begin position="435"/>
        <end position="457"/>
    </location>
</feature>
<evidence type="ECO:0000256" key="3">
    <source>
        <dbReference type="ARBA" id="ARBA00022448"/>
    </source>
</evidence>
<keyword evidence="4 8" id="KW-0812">Transmembrane</keyword>